<sequence>MAVFIAPTPNASLGLLIFSLLSFIGLLIAFESHGWNLFSLTEITFSFLAGASLGMILYDLFGLKSLRISMVYKIDVERYELFIAVLIASLFLGVNFVFLPTSQRAFNGLGAILLPLTIGVISVLGTVFTALLVEVFPKWKNSLLFTCGLFVAYGMVAAAPGLTQTFIPNNLIVDSEEVSAWTIMFTLQIGVLAGWIAGNISKLYNFLADSFIEKLLEGKFQQLMISASIRLLLNIVVAVLPVLTIGMALVSAYMAVGIYGLSIVMLGMLSNVGMGLIIPVNRLNPDRLNYLSNWQKQRLKVVSPNIYLLMRRGFRSLYRS</sequence>
<evidence type="ECO:0000256" key="7">
    <source>
        <dbReference type="ARBA" id="ARBA00023065"/>
    </source>
</evidence>
<evidence type="ECO:0000256" key="5">
    <source>
        <dbReference type="ARBA" id="ARBA00022967"/>
    </source>
</evidence>
<feature type="transmembrane region" description="Helical" evidence="9">
    <location>
        <begin position="36"/>
        <end position="58"/>
    </location>
</feature>
<name>A0AAW9SBQ0_9BACT</name>
<feature type="transmembrane region" description="Helical" evidence="9">
    <location>
        <begin position="143"/>
        <end position="167"/>
    </location>
</feature>
<dbReference type="GO" id="GO:0009678">
    <property type="term" value="F:diphosphate hydrolysis-driven proton transmembrane transporter activity"/>
    <property type="evidence" value="ECO:0007669"/>
    <property type="project" value="InterPro"/>
</dbReference>
<keyword evidence="8 9" id="KW-0472">Membrane</keyword>
<feature type="transmembrane region" description="Helical" evidence="9">
    <location>
        <begin position="111"/>
        <end position="136"/>
    </location>
</feature>
<organism evidence="10 11">
    <name type="scientific">Rapidithrix thailandica</name>
    <dbReference type="NCBI Taxonomy" id="413964"/>
    <lineage>
        <taxon>Bacteria</taxon>
        <taxon>Pseudomonadati</taxon>
        <taxon>Bacteroidota</taxon>
        <taxon>Cytophagia</taxon>
        <taxon>Cytophagales</taxon>
        <taxon>Flammeovirgaceae</taxon>
        <taxon>Rapidithrix</taxon>
    </lineage>
</organism>
<keyword evidence="5" id="KW-1278">Translocase</keyword>
<dbReference type="AlphaFoldDB" id="A0AAW9SBQ0"/>
<dbReference type="RefSeq" id="WP_346823177.1">
    <property type="nucleotide sequence ID" value="NZ_JBDKWZ010000013.1"/>
</dbReference>
<dbReference type="Proteomes" id="UP001403385">
    <property type="component" value="Unassembled WGS sequence"/>
</dbReference>
<gene>
    <name evidence="10" type="ORF">AAG747_20930</name>
</gene>
<feature type="transmembrane region" description="Helical" evidence="9">
    <location>
        <begin position="179"/>
        <end position="197"/>
    </location>
</feature>
<proteinExistence type="predicted"/>
<keyword evidence="4" id="KW-0460">Magnesium</keyword>
<evidence type="ECO:0000256" key="8">
    <source>
        <dbReference type="ARBA" id="ARBA00023136"/>
    </source>
</evidence>
<dbReference type="EMBL" id="JBDKWZ010000013">
    <property type="protein sequence ID" value="MEN7550396.1"/>
    <property type="molecule type" value="Genomic_DNA"/>
</dbReference>
<evidence type="ECO:0000256" key="2">
    <source>
        <dbReference type="ARBA" id="ARBA00022448"/>
    </source>
</evidence>
<feature type="transmembrane region" description="Helical" evidence="9">
    <location>
        <begin position="256"/>
        <end position="278"/>
    </location>
</feature>
<comment type="caution">
    <text evidence="10">The sequence shown here is derived from an EMBL/GenBank/DDBJ whole genome shotgun (WGS) entry which is preliminary data.</text>
</comment>
<dbReference type="Pfam" id="PF03030">
    <property type="entry name" value="H_PPase"/>
    <property type="match status" value="1"/>
</dbReference>
<evidence type="ECO:0000313" key="10">
    <source>
        <dbReference type="EMBL" id="MEN7550396.1"/>
    </source>
</evidence>
<dbReference type="GO" id="GO:0016020">
    <property type="term" value="C:membrane"/>
    <property type="evidence" value="ECO:0007669"/>
    <property type="project" value="InterPro"/>
</dbReference>
<dbReference type="GO" id="GO:0012505">
    <property type="term" value="C:endomembrane system"/>
    <property type="evidence" value="ECO:0007669"/>
    <property type="project" value="UniProtKB-SubCell"/>
</dbReference>
<evidence type="ECO:0000256" key="9">
    <source>
        <dbReference type="SAM" id="Phobius"/>
    </source>
</evidence>
<protein>
    <submittedName>
        <fullName evidence="10">Sodium/proton-translocating pyrophosphatase</fullName>
    </submittedName>
</protein>
<evidence type="ECO:0000256" key="3">
    <source>
        <dbReference type="ARBA" id="ARBA00022692"/>
    </source>
</evidence>
<reference evidence="10 11" key="1">
    <citation type="submission" date="2024-04" db="EMBL/GenBank/DDBJ databases">
        <title>Novel genus in family Flammeovirgaceae.</title>
        <authorList>
            <person name="Nguyen T.H."/>
            <person name="Vuong T.Q."/>
            <person name="Le H."/>
            <person name="Kim S.-G."/>
        </authorList>
    </citation>
    <scope>NUCLEOTIDE SEQUENCE [LARGE SCALE GENOMIC DNA]</scope>
    <source>
        <strain evidence="10 11">JCM 23209</strain>
    </source>
</reference>
<dbReference type="InterPro" id="IPR004131">
    <property type="entry name" value="PPase-energised_H-pump"/>
</dbReference>
<comment type="subcellular location">
    <subcellularLocation>
        <location evidence="1">Endomembrane system</location>
        <topology evidence="1">Multi-pass membrane protein</topology>
    </subcellularLocation>
</comment>
<keyword evidence="6 9" id="KW-1133">Transmembrane helix</keyword>
<keyword evidence="3 9" id="KW-0812">Transmembrane</keyword>
<dbReference type="GO" id="GO:0004427">
    <property type="term" value="F:inorganic diphosphate phosphatase activity"/>
    <property type="evidence" value="ECO:0007669"/>
    <property type="project" value="InterPro"/>
</dbReference>
<feature type="transmembrane region" description="Helical" evidence="9">
    <location>
        <begin position="79"/>
        <end position="99"/>
    </location>
</feature>
<keyword evidence="11" id="KW-1185">Reference proteome</keyword>
<evidence type="ECO:0000256" key="6">
    <source>
        <dbReference type="ARBA" id="ARBA00022989"/>
    </source>
</evidence>
<feature type="transmembrane region" description="Helical" evidence="9">
    <location>
        <begin position="12"/>
        <end position="30"/>
    </location>
</feature>
<keyword evidence="2" id="KW-0813">Transport</keyword>
<evidence type="ECO:0000256" key="4">
    <source>
        <dbReference type="ARBA" id="ARBA00022842"/>
    </source>
</evidence>
<feature type="transmembrane region" description="Helical" evidence="9">
    <location>
        <begin position="231"/>
        <end position="250"/>
    </location>
</feature>
<accession>A0AAW9SBQ0</accession>
<evidence type="ECO:0000313" key="11">
    <source>
        <dbReference type="Proteomes" id="UP001403385"/>
    </source>
</evidence>
<keyword evidence="7" id="KW-0406">Ion transport</keyword>
<evidence type="ECO:0000256" key="1">
    <source>
        <dbReference type="ARBA" id="ARBA00004127"/>
    </source>
</evidence>